<protein>
    <submittedName>
        <fullName evidence="1">Uncharacterized protein</fullName>
    </submittedName>
</protein>
<gene>
    <name evidence="1" type="ORF">AWC30_09925</name>
</gene>
<dbReference type="AlphaFoldDB" id="A0A1X2EJS1"/>
<evidence type="ECO:0000313" key="1">
    <source>
        <dbReference type="EMBL" id="ORX04518.1"/>
    </source>
</evidence>
<dbReference type="RefSeq" id="WP_085109997.1">
    <property type="nucleotide sequence ID" value="NZ_JACKSN010000159.1"/>
</dbReference>
<accession>A0A1X2EJS1</accession>
<dbReference type="OrthoDB" id="4761938at2"/>
<dbReference type="Proteomes" id="UP000193090">
    <property type="component" value="Unassembled WGS sequence"/>
</dbReference>
<evidence type="ECO:0000313" key="2">
    <source>
        <dbReference type="Proteomes" id="UP000193090"/>
    </source>
</evidence>
<organism evidence="1 2">
    <name type="scientific">Mycolicibacillus trivialis</name>
    <dbReference type="NCBI Taxonomy" id="1798"/>
    <lineage>
        <taxon>Bacteria</taxon>
        <taxon>Bacillati</taxon>
        <taxon>Actinomycetota</taxon>
        <taxon>Actinomycetes</taxon>
        <taxon>Mycobacteriales</taxon>
        <taxon>Mycobacteriaceae</taxon>
        <taxon>Mycolicibacillus</taxon>
    </lineage>
</organism>
<dbReference type="EMBL" id="LQPZ01000024">
    <property type="protein sequence ID" value="ORX04518.1"/>
    <property type="molecule type" value="Genomic_DNA"/>
</dbReference>
<keyword evidence="2" id="KW-1185">Reference proteome</keyword>
<name>A0A1X2EJS1_9MYCO</name>
<comment type="caution">
    <text evidence="1">The sequence shown here is derived from an EMBL/GenBank/DDBJ whole genome shotgun (WGS) entry which is preliminary data.</text>
</comment>
<proteinExistence type="predicted"/>
<sequence length="244" mass="26027">MAGNDDITVDLEGEGIDPRAVADAIVAIEKLVKSLDIEPRLTLTALSTGSAHVSMSAGGQSLDDLSSGLEQLGGAAELPAAWGRDTVLGVLSLGRVTKLRGVDRLRVKIGGHIANIDAALQANAESVLEPKSRTLGSVRGVLYRYINDKSNRAAGLRNLNDGEVVTLYFGGGVAPLIKENLDTEVEVWGEIARDVTDKIIHVTVEGIEPIPVSERTQISDGRGLLGNDWTNGMDPVEWVRMQRD</sequence>
<reference evidence="1 2" key="1">
    <citation type="submission" date="2016-01" db="EMBL/GenBank/DDBJ databases">
        <title>The new phylogeny of the genus Mycobacterium.</title>
        <authorList>
            <person name="Tarcisio F."/>
            <person name="Conor M."/>
            <person name="Antonella G."/>
            <person name="Elisabetta G."/>
            <person name="Giulia F.S."/>
            <person name="Sara T."/>
            <person name="Anna F."/>
            <person name="Clotilde B."/>
            <person name="Roberto B."/>
            <person name="Veronica D.S."/>
            <person name="Fabio R."/>
            <person name="Monica P."/>
            <person name="Olivier J."/>
            <person name="Enrico T."/>
            <person name="Nicola S."/>
        </authorList>
    </citation>
    <scope>NUCLEOTIDE SEQUENCE [LARGE SCALE GENOMIC DNA]</scope>
    <source>
        <strain evidence="1 2">DSM 44153</strain>
    </source>
</reference>